<dbReference type="PANTHER" id="PTHR22762">
    <property type="entry name" value="ALPHA-GLUCOSIDASE"/>
    <property type="match status" value="1"/>
</dbReference>
<dbReference type="AlphaFoldDB" id="A0A4P9XIC8"/>
<dbReference type="GO" id="GO:0006491">
    <property type="term" value="P:N-glycan processing"/>
    <property type="evidence" value="ECO:0007669"/>
    <property type="project" value="TreeGrafter"/>
</dbReference>
<evidence type="ECO:0000313" key="10">
    <source>
        <dbReference type="EMBL" id="RKP05443.1"/>
    </source>
</evidence>
<dbReference type="InterPro" id="IPR013780">
    <property type="entry name" value="Glyco_hydro_b"/>
</dbReference>
<feature type="non-terminal residue" evidence="10">
    <location>
        <position position="1"/>
    </location>
</feature>
<dbReference type="Proteomes" id="UP000271241">
    <property type="component" value="Unassembled WGS sequence"/>
</dbReference>
<dbReference type="Pfam" id="PF21365">
    <property type="entry name" value="Glyco_hydro_31_3rd"/>
    <property type="match status" value="1"/>
</dbReference>
<feature type="domain" description="Glycosyl hydrolase family 31 C-terminal" evidence="9">
    <location>
        <begin position="261"/>
        <end position="347"/>
    </location>
</feature>
<evidence type="ECO:0000256" key="1">
    <source>
        <dbReference type="ARBA" id="ARBA00004881"/>
    </source>
</evidence>
<keyword evidence="3" id="KW-0732">Signal</keyword>
<evidence type="ECO:0000256" key="6">
    <source>
        <dbReference type="ARBA" id="ARBA00023295"/>
    </source>
</evidence>
<evidence type="ECO:0000259" key="8">
    <source>
        <dbReference type="Pfam" id="PF01055"/>
    </source>
</evidence>
<dbReference type="SUPFAM" id="SSF51445">
    <property type="entry name" value="(Trans)glycosidases"/>
    <property type="match status" value="1"/>
</dbReference>
<evidence type="ECO:0000256" key="4">
    <source>
        <dbReference type="ARBA" id="ARBA00022801"/>
    </source>
</evidence>
<dbReference type="OrthoDB" id="5839090at2759"/>
<evidence type="ECO:0000259" key="9">
    <source>
        <dbReference type="Pfam" id="PF21365"/>
    </source>
</evidence>
<protein>
    <submittedName>
        <fullName evidence="10">Glycosyl hydrolases family 31-domain-containing protein</fullName>
    </submittedName>
</protein>
<keyword evidence="6 7" id="KW-0326">Glycosidase</keyword>
<name>A0A4P9XIC8_9FUNG</name>
<evidence type="ECO:0000313" key="11">
    <source>
        <dbReference type="Proteomes" id="UP000271241"/>
    </source>
</evidence>
<keyword evidence="5" id="KW-0325">Glycoprotein</keyword>
<comment type="pathway">
    <text evidence="1">Glycan metabolism.</text>
</comment>
<evidence type="ECO:0000256" key="5">
    <source>
        <dbReference type="ARBA" id="ARBA00023180"/>
    </source>
</evidence>
<sequence>LVTIVDPHIKNDPGYYVSKEGTELGYWVKGPDGTTDYQGWCWPGNSNWVDYMNPEARGWWIQKFAFDQYKYSTSDLHIWNDMNEPSVFNGPEITMPKDLKHFGGWEHRDMHNINGLLYHMTSLQGAQRRTEIPRRAFVLSRAFFSGTQRLSAVWTGDNMANWDHLALSLSMVLSSNAAGVPFIGADVGGFFGNPDAELLARWYQAGAFQPFFRAHAHIDSTRREPWLFEKRYMDIMREAIRTRYALLPYWYTVFRQSALTGMPIARPMFVEFPAAADLFGSDSQYMVGEALLVRPVTKPGVTSVEVTLPAGQPWFDYFSHVQYPAGQIDAASPLERTPVYIRGGSIVPTRQRVRSASTLMESDPFTLVVALDADGTATGELYVDDGETFEFLDGNYLHRRFTFKGDTLRCAHADGYDPLSLLELPGKHEEYATTDAVKTLRVERVIILGAPATAKWRRAVIESSKKTAEREVEVTCSEVPAALGDAGAITSTRCVIRDPATLVGNNWSIRLSA</sequence>
<evidence type="ECO:0000256" key="2">
    <source>
        <dbReference type="ARBA" id="ARBA00007806"/>
    </source>
</evidence>
<dbReference type="InterPro" id="IPR048395">
    <property type="entry name" value="Glyco_hydro_31_C"/>
</dbReference>
<dbReference type="GO" id="GO:0005975">
    <property type="term" value="P:carbohydrate metabolic process"/>
    <property type="evidence" value="ECO:0007669"/>
    <property type="project" value="InterPro"/>
</dbReference>
<feature type="domain" description="Glycoside hydrolase family 31 TIM barrel" evidence="8">
    <location>
        <begin position="1"/>
        <end position="252"/>
    </location>
</feature>
<proteinExistence type="inferred from homology"/>
<dbReference type="CDD" id="cd06603">
    <property type="entry name" value="GH31_GANC_GANAB_alpha"/>
    <property type="match status" value="1"/>
</dbReference>
<dbReference type="Pfam" id="PF01055">
    <property type="entry name" value="Glyco_hydro_31_2nd"/>
    <property type="match status" value="1"/>
</dbReference>
<dbReference type="InterPro" id="IPR017853">
    <property type="entry name" value="GH"/>
</dbReference>
<dbReference type="EMBL" id="KZ993129">
    <property type="protein sequence ID" value="RKP05443.1"/>
    <property type="molecule type" value="Genomic_DNA"/>
</dbReference>
<dbReference type="Gene3D" id="2.60.40.1180">
    <property type="entry name" value="Golgi alpha-mannosidase II"/>
    <property type="match status" value="2"/>
</dbReference>
<evidence type="ECO:0000256" key="7">
    <source>
        <dbReference type="RuleBase" id="RU361185"/>
    </source>
</evidence>
<dbReference type="STRING" id="78915.A0A4P9XIC8"/>
<accession>A0A4P9XIC8</accession>
<dbReference type="GO" id="GO:0090599">
    <property type="term" value="F:alpha-glucosidase activity"/>
    <property type="evidence" value="ECO:0007669"/>
    <property type="project" value="TreeGrafter"/>
</dbReference>
<comment type="similarity">
    <text evidence="2 7">Belongs to the glycosyl hydrolase 31 family.</text>
</comment>
<dbReference type="Gene3D" id="3.20.20.80">
    <property type="entry name" value="Glycosidases"/>
    <property type="match status" value="2"/>
</dbReference>
<organism evidence="10 11">
    <name type="scientific">Thamnocephalis sphaerospora</name>
    <dbReference type="NCBI Taxonomy" id="78915"/>
    <lineage>
        <taxon>Eukaryota</taxon>
        <taxon>Fungi</taxon>
        <taxon>Fungi incertae sedis</taxon>
        <taxon>Zoopagomycota</taxon>
        <taxon>Zoopagomycotina</taxon>
        <taxon>Zoopagomycetes</taxon>
        <taxon>Zoopagales</taxon>
        <taxon>Sigmoideomycetaceae</taxon>
        <taxon>Thamnocephalis</taxon>
    </lineage>
</organism>
<evidence type="ECO:0000256" key="3">
    <source>
        <dbReference type="ARBA" id="ARBA00022729"/>
    </source>
</evidence>
<reference evidence="11" key="1">
    <citation type="journal article" date="2018" name="Nat. Microbiol.">
        <title>Leveraging single-cell genomics to expand the fungal tree of life.</title>
        <authorList>
            <person name="Ahrendt S.R."/>
            <person name="Quandt C.A."/>
            <person name="Ciobanu D."/>
            <person name="Clum A."/>
            <person name="Salamov A."/>
            <person name="Andreopoulos B."/>
            <person name="Cheng J.F."/>
            <person name="Woyke T."/>
            <person name="Pelin A."/>
            <person name="Henrissat B."/>
            <person name="Reynolds N.K."/>
            <person name="Benny G.L."/>
            <person name="Smith M.E."/>
            <person name="James T.Y."/>
            <person name="Grigoriev I.V."/>
        </authorList>
    </citation>
    <scope>NUCLEOTIDE SEQUENCE [LARGE SCALE GENOMIC DNA]</scope>
    <source>
        <strain evidence="11">RSA 1356</strain>
    </source>
</reference>
<dbReference type="SUPFAM" id="SSF51011">
    <property type="entry name" value="Glycosyl hydrolase domain"/>
    <property type="match status" value="1"/>
</dbReference>
<keyword evidence="11" id="KW-1185">Reference proteome</keyword>
<dbReference type="InterPro" id="IPR000322">
    <property type="entry name" value="Glyco_hydro_31_TIM"/>
</dbReference>
<keyword evidence="4 7" id="KW-0378">Hydrolase</keyword>
<dbReference type="PANTHER" id="PTHR22762:SF54">
    <property type="entry name" value="BCDNA.GH04962"/>
    <property type="match status" value="1"/>
</dbReference>
<gene>
    <name evidence="10" type="ORF">THASP1DRAFT_19805</name>
</gene>